<dbReference type="EMBL" id="DRGL01000025">
    <property type="protein sequence ID" value="HEA20816.1"/>
    <property type="molecule type" value="Genomic_DNA"/>
</dbReference>
<sequence length="113" mass="12771">MTRKTTKALSIINPLKCVRQRLVFKDFRVRAQEDRAENPVKKIKPMTFRLKADLIHDFGSGMKCSFPAQREGLAEWKAEIGDCVQDLCSEALCPKCSGCLLFQQASVECRGMC</sequence>
<dbReference type="AlphaFoldDB" id="A0A831QP76"/>
<gene>
    <name evidence="1" type="ORF">ENH87_07845</name>
</gene>
<dbReference type="Proteomes" id="UP000886191">
    <property type="component" value="Unassembled WGS sequence"/>
</dbReference>
<organism evidence="1">
    <name type="scientific">Pricia antarctica</name>
    <dbReference type="NCBI Taxonomy" id="641691"/>
    <lineage>
        <taxon>Bacteria</taxon>
        <taxon>Pseudomonadati</taxon>
        <taxon>Bacteroidota</taxon>
        <taxon>Flavobacteriia</taxon>
        <taxon>Flavobacteriales</taxon>
        <taxon>Flavobacteriaceae</taxon>
        <taxon>Pricia</taxon>
    </lineage>
</organism>
<evidence type="ECO:0000313" key="1">
    <source>
        <dbReference type="EMBL" id="HEA20816.1"/>
    </source>
</evidence>
<accession>A0A831QP76</accession>
<proteinExistence type="predicted"/>
<comment type="caution">
    <text evidence="1">The sequence shown here is derived from an EMBL/GenBank/DDBJ whole genome shotgun (WGS) entry which is preliminary data.</text>
</comment>
<name>A0A831QP76_9FLAO</name>
<reference evidence="1" key="1">
    <citation type="journal article" date="2020" name="mSystems">
        <title>Genome- and Community-Level Interaction Insights into Carbon Utilization and Element Cycling Functions of Hydrothermarchaeota in Hydrothermal Sediment.</title>
        <authorList>
            <person name="Zhou Z."/>
            <person name="Liu Y."/>
            <person name="Xu W."/>
            <person name="Pan J."/>
            <person name="Luo Z.H."/>
            <person name="Li M."/>
        </authorList>
    </citation>
    <scope>NUCLEOTIDE SEQUENCE [LARGE SCALE GENOMIC DNA]</scope>
    <source>
        <strain evidence="1">HyVt-345</strain>
    </source>
</reference>
<protein>
    <submittedName>
        <fullName evidence="1">Uncharacterized protein</fullName>
    </submittedName>
</protein>